<evidence type="ECO:0000313" key="1">
    <source>
        <dbReference type="EMBL" id="SOE18841.1"/>
    </source>
</evidence>
<dbReference type="Proteomes" id="UP000219465">
    <property type="component" value="Unassembled WGS sequence"/>
</dbReference>
<keyword evidence="2" id="KW-1185">Reference proteome</keyword>
<dbReference type="EMBL" id="OCPC01000006">
    <property type="protein sequence ID" value="SOE18841.1"/>
    <property type="molecule type" value="Genomic_DNA"/>
</dbReference>
<evidence type="ECO:0000313" key="2">
    <source>
        <dbReference type="Proteomes" id="UP000219465"/>
    </source>
</evidence>
<dbReference type="RefSeq" id="WP_097109301.1">
    <property type="nucleotide sequence ID" value="NZ_OCPC01000006.1"/>
</dbReference>
<name>A0A286IFK2_9HYPH</name>
<gene>
    <name evidence="1" type="ORF">SAMN05877838_3785</name>
</gene>
<reference evidence="2" key="1">
    <citation type="submission" date="2017-08" db="EMBL/GenBank/DDBJ databases">
        <authorList>
            <person name="Varghese N."/>
            <person name="Submissions S."/>
        </authorList>
    </citation>
    <scope>NUCLEOTIDE SEQUENCE [LARGE SCALE GENOMIC DNA]</scope>
    <source>
        <strain evidence="2">KCTC 23107</strain>
    </source>
</reference>
<organism evidence="1 2">
    <name type="scientific">Hoeflea halophila</name>
    <dbReference type="NCBI Taxonomy" id="714899"/>
    <lineage>
        <taxon>Bacteria</taxon>
        <taxon>Pseudomonadati</taxon>
        <taxon>Pseudomonadota</taxon>
        <taxon>Alphaproteobacteria</taxon>
        <taxon>Hyphomicrobiales</taxon>
        <taxon>Rhizobiaceae</taxon>
        <taxon>Hoeflea</taxon>
    </lineage>
</organism>
<accession>A0A286IFK2</accession>
<dbReference type="AlphaFoldDB" id="A0A286IFK2"/>
<sequence>MKNLKTKLAKRFHAEAIAAGHNAGQVETISAALDEGRMKIADARMVAAMTADWTAATLSDLQLDASVPGSPAAVANAEAADEKALLSQMAAMHGKALGVDKHGNPALVENTASLATGNSLIDNMRRRHAK</sequence>
<protein>
    <submittedName>
        <fullName evidence="1">Uncharacterized protein</fullName>
    </submittedName>
</protein>
<proteinExistence type="predicted"/>